<keyword evidence="1" id="KW-1133">Transmembrane helix</keyword>
<evidence type="ECO:0000313" key="3">
    <source>
        <dbReference type="Proteomes" id="UP001272242"/>
    </source>
</evidence>
<name>A0ABU5F3S3_9BACT</name>
<feature type="transmembrane region" description="Helical" evidence="1">
    <location>
        <begin position="117"/>
        <end position="136"/>
    </location>
</feature>
<proteinExistence type="predicted"/>
<dbReference type="RefSeq" id="WP_320688549.1">
    <property type="nucleotide sequence ID" value="NZ_JAXBLV010000210.1"/>
</dbReference>
<keyword evidence="3" id="KW-1185">Reference proteome</keyword>
<dbReference type="Proteomes" id="UP001272242">
    <property type="component" value="Unassembled WGS sequence"/>
</dbReference>
<feature type="transmembrane region" description="Helical" evidence="1">
    <location>
        <begin position="142"/>
        <end position="169"/>
    </location>
</feature>
<evidence type="ECO:0008006" key="4">
    <source>
        <dbReference type="Google" id="ProtNLM"/>
    </source>
</evidence>
<keyword evidence="1" id="KW-0472">Membrane</keyword>
<keyword evidence="1" id="KW-0812">Transmembrane</keyword>
<protein>
    <recommendedName>
        <fullName evidence="4">Zinc ribbon domain-containing protein</fullName>
    </recommendedName>
</protein>
<feature type="transmembrane region" description="Helical" evidence="1">
    <location>
        <begin position="89"/>
        <end position="105"/>
    </location>
</feature>
<evidence type="ECO:0000256" key="1">
    <source>
        <dbReference type="SAM" id="Phobius"/>
    </source>
</evidence>
<sequence>MSDTCPHCGAKLPYVIDAFCPECRESLAEPSEVDHRPNVLPVAPSAGELPRSAVPRSVHTRLFVLAYYALAVSWGVRSVWFWLPSVLDVAIPVVFALCSGWWAVVDARRRGHPIPVLSRPWFFLLAVVVVPGYVIWSRRWYGVGWVALHAALGYSTAFAVMHIGGVIVFGRQWFRALGID</sequence>
<evidence type="ECO:0000313" key="2">
    <source>
        <dbReference type="EMBL" id="MDY3562222.1"/>
    </source>
</evidence>
<organism evidence="2 3">
    <name type="scientific">Gemmata algarum</name>
    <dbReference type="NCBI Taxonomy" id="2975278"/>
    <lineage>
        <taxon>Bacteria</taxon>
        <taxon>Pseudomonadati</taxon>
        <taxon>Planctomycetota</taxon>
        <taxon>Planctomycetia</taxon>
        <taxon>Gemmatales</taxon>
        <taxon>Gemmataceae</taxon>
        <taxon>Gemmata</taxon>
    </lineage>
</organism>
<dbReference type="EMBL" id="JAXBLV010000210">
    <property type="protein sequence ID" value="MDY3562222.1"/>
    <property type="molecule type" value="Genomic_DNA"/>
</dbReference>
<reference evidence="3" key="1">
    <citation type="journal article" date="2023" name="Mar. Drugs">
        <title>Gemmata algarum, a Novel Planctomycete Isolated from an Algal Mat, Displays Antimicrobial Activity.</title>
        <authorList>
            <person name="Kumar G."/>
            <person name="Kallscheuer N."/>
            <person name="Kashif M."/>
            <person name="Ahamad S."/>
            <person name="Jagadeeshwari U."/>
            <person name="Pannikurungottu S."/>
            <person name="Haufschild T."/>
            <person name="Kabuu M."/>
            <person name="Sasikala C."/>
            <person name="Jogler C."/>
            <person name="Ramana C."/>
        </authorList>
    </citation>
    <scope>NUCLEOTIDE SEQUENCE [LARGE SCALE GENOMIC DNA]</scope>
    <source>
        <strain evidence="3">JC673</strain>
    </source>
</reference>
<comment type="caution">
    <text evidence="2">The sequence shown here is derived from an EMBL/GenBank/DDBJ whole genome shotgun (WGS) entry which is preliminary data.</text>
</comment>
<accession>A0ABU5F3S3</accession>
<feature type="transmembrane region" description="Helical" evidence="1">
    <location>
        <begin position="62"/>
        <end position="83"/>
    </location>
</feature>
<gene>
    <name evidence="2" type="ORF">R5W23_003684</name>
</gene>